<reference evidence="4 5" key="1">
    <citation type="journal article" date="2019" name="Int. J. Syst. Evol. Microbiol.">
        <title>The Global Catalogue of Microorganisms (GCM) 10K type strain sequencing project: providing services to taxonomists for standard genome sequencing and annotation.</title>
        <authorList>
            <consortium name="The Broad Institute Genomics Platform"/>
            <consortium name="The Broad Institute Genome Sequencing Center for Infectious Disease"/>
            <person name="Wu L."/>
            <person name="Ma J."/>
        </authorList>
    </citation>
    <scope>NUCLEOTIDE SEQUENCE [LARGE SCALE GENOMIC DNA]</scope>
    <source>
        <strain evidence="4 5">JCM 15933</strain>
    </source>
</reference>
<dbReference type="RefSeq" id="WP_344500235.1">
    <property type="nucleotide sequence ID" value="NZ_BAAAQD010000001.1"/>
</dbReference>
<feature type="domain" description="Beta/gamma crystallin 'Greek key'" evidence="3">
    <location>
        <begin position="74"/>
        <end position="114"/>
    </location>
</feature>
<dbReference type="InterPro" id="IPR011024">
    <property type="entry name" value="G_crystallin-like"/>
</dbReference>
<evidence type="ECO:0000313" key="4">
    <source>
        <dbReference type="EMBL" id="GAA1501627.1"/>
    </source>
</evidence>
<dbReference type="SUPFAM" id="SSF49695">
    <property type="entry name" value="gamma-Crystallin-like"/>
    <property type="match status" value="1"/>
</dbReference>
<keyword evidence="2" id="KW-0677">Repeat</keyword>
<protein>
    <recommendedName>
        <fullName evidence="3">Beta/gamma crystallin 'Greek key' domain-containing protein</fullName>
    </recommendedName>
</protein>
<proteinExistence type="inferred from homology"/>
<keyword evidence="5" id="KW-1185">Reference proteome</keyword>
<gene>
    <name evidence="4" type="ORF">GCM10009827_011690</name>
</gene>
<comment type="similarity">
    <text evidence="1">Belongs to the beta/gamma-crystallin family.</text>
</comment>
<evidence type="ECO:0000256" key="1">
    <source>
        <dbReference type="ARBA" id="ARBA00009646"/>
    </source>
</evidence>
<dbReference type="EMBL" id="BAAAQD010000001">
    <property type="protein sequence ID" value="GAA1501627.1"/>
    <property type="molecule type" value="Genomic_DNA"/>
</dbReference>
<dbReference type="Proteomes" id="UP001501470">
    <property type="component" value="Unassembled WGS sequence"/>
</dbReference>
<organism evidence="4 5">
    <name type="scientific">Dactylosporangium maewongense</name>
    <dbReference type="NCBI Taxonomy" id="634393"/>
    <lineage>
        <taxon>Bacteria</taxon>
        <taxon>Bacillati</taxon>
        <taxon>Actinomycetota</taxon>
        <taxon>Actinomycetes</taxon>
        <taxon>Micromonosporales</taxon>
        <taxon>Micromonosporaceae</taxon>
        <taxon>Dactylosporangium</taxon>
    </lineage>
</organism>
<dbReference type="PROSITE" id="PS50915">
    <property type="entry name" value="CRYSTALLIN_BETA_GAMMA"/>
    <property type="match status" value="1"/>
</dbReference>
<comment type="caution">
    <text evidence="4">The sequence shown here is derived from an EMBL/GenBank/DDBJ whole genome shotgun (WGS) entry which is preliminary data.</text>
</comment>
<evidence type="ECO:0000313" key="5">
    <source>
        <dbReference type="Proteomes" id="UP001501470"/>
    </source>
</evidence>
<dbReference type="Gene3D" id="2.60.20.10">
    <property type="entry name" value="Crystallins"/>
    <property type="match status" value="1"/>
</dbReference>
<sequence length="118" mass="12038">MNRLAGAVLAVPVVVAAAVWLWPDHDPAGPTFYTAAGYGGTAATRGPGSYDLPRLPAAGIANDTISSIRVPAGYTVTAYAEAGFTGTAWTFTADTPDLARTGSNDAISSLRIARKGTP</sequence>
<accession>A0ABN1ZNX0</accession>
<name>A0ABN1ZNX0_9ACTN</name>
<dbReference type="SMART" id="SM00247">
    <property type="entry name" value="XTALbg"/>
    <property type="match status" value="1"/>
</dbReference>
<evidence type="ECO:0000259" key="3">
    <source>
        <dbReference type="PROSITE" id="PS50915"/>
    </source>
</evidence>
<dbReference type="InterPro" id="IPR001064">
    <property type="entry name" value="Beta/gamma_crystallin"/>
</dbReference>
<evidence type="ECO:0000256" key="2">
    <source>
        <dbReference type="ARBA" id="ARBA00022737"/>
    </source>
</evidence>